<dbReference type="PROSITE" id="PS00606">
    <property type="entry name" value="KS3_1"/>
    <property type="match status" value="1"/>
</dbReference>
<evidence type="ECO:0000256" key="4">
    <source>
        <dbReference type="ARBA" id="ARBA00022490"/>
    </source>
</evidence>
<dbReference type="InterPro" id="IPR032821">
    <property type="entry name" value="PKS_assoc"/>
</dbReference>
<dbReference type="Pfam" id="PF02801">
    <property type="entry name" value="Ketoacyl-synt_C"/>
    <property type="match status" value="1"/>
</dbReference>
<dbReference type="AlphaFoldDB" id="A0A239F0P7"/>
<dbReference type="Pfam" id="PF16197">
    <property type="entry name" value="KAsynt_C_assoc"/>
    <property type="match status" value="1"/>
</dbReference>
<dbReference type="Pfam" id="PF00109">
    <property type="entry name" value="ketoacyl-synt"/>
    <property type="match status" value="1"/>
</dbReference>
<feature type="domain" description="Ketosynthase family 3 (KS3)" evidence="9">
    <location>
        <begin position="6"/>
        <end position="429"/>
    </location>
</feature>
<dbReference type="GO" id="GO:0006633">
    <property type="term" value="P:fatty acid biosynthetic process"/>
    <property type="evidence" value="ECO:0007669"/>
    <property type="project" value="UniProtKB-UniPathway"/>
</dbReference>
<dbReference type="InterPro" id="IPR054514">
    <property type="entry name" value="RhiE-like_linker"/>
</dbReference>
<sequence length="924" mass="97773">MPGLNAAPLAVVGMAGRFPGAPDLRAFWDLLDKGRDAVTRVPAERWDWREYDSALNPGEDTSYCQRGGFIEQADCFDGRFFGILPREAQGMDPQQRLFLQCAWNALEDAGHAPGQLAKRRVGVFVGVGHADYPALMRRDGVPSDAWRGTGIALTAIANRVSYCLDLHGPSESIDTACSSSLVALHRASQSLRAGECELAIVGGVNLLLGPELFVAFAKAGMLSHAGHCQTFAASADGYVRGEGVAALVLTRTETAAANGDFIYGEVRGSAQNHGGRAYSFTAPNPSAQSEVIRQAWAQSGHSPRLACLIETHGTGTPLGDPIEIDALKQAVPADAGPTIALGALKSQIGHLEAAAGIASVVKSLLCLQRRQQVGNLHHASLNPQIELESSPFRLAQGGAPLRAADGAPLLAGVSAFGFGGVNAHVVLQAADAPTSGEDDSTPWLMLLSAKDDDGLRARARHLLEALDAEPADPHQHPREELLECLRDLLGLMPASDASPTRLATLKVDAGYFVGCLEQALDARQLDVPIDAWRGALTLEEVAQRLVAELPTQSDRASRLASLPAVPLTGASLGAIARTLHEGRDAMARRLAFVAASHAQLVQRLRAFLAGDCDALYVGDGSAATAAPEPLAQPVDAAQLARWAAYWVNSKAAAPDWAGLYGERPRPGKVPLPGYPWRAERVWYTPSSKPVARSRVGAAQAWRDCWEPGAAPPASAMALAGLLQHALAGHGDTPLAWRDLCFGPPQELTDTDTLNFNQVDAQWQASQNGQVLLQVREDASHDAPAAVANVAVASALATSALYAGLADKGLRYSTAGRVLREVRGAADSLHASLGNLDDADLWAVLLATLAGAPALLAEASAPRLPFHIRQLWLDPRALPGARQLSLRRQGQRWALDLSHSDGRRALHLDGVELRALPAQPAQVSA</sequence>
<evidence type="ECO:0000313" key="11">
    <source>
        <dbReference type="Proteomes" id="UP000198407"/>
    </source>
</evidence>
<evidence type="ECO:0000256" key="5">
    <source>
        <dbReference type="ARBA" id="ARBA00022553"/>
    </source>
</evidence>
<dbReference type="OrthoDB" id="9778690at2"/>
<dbReference type="PANTHER" id="PTHR43775:SF37">
    <property type="entry name" value="SI:DKEY-61P9.11"/>
    <property type="match status" value="1"/>
</dbReference>
<protein>
    <submittedName>
        <fullName evidence="10">Ketoacyl-synthetase C-terminal extension</fullName>
    </submittedName>
</protein>
<dbReference type="Gene3D" id="3.10.129.110">
    <property type="entry name" value="Polyketide synthase dehydratase"/>
    <property type="match status" value="1"/>
</dbReference>
<dbReference type="GO" id="GO:0005737">
    <property type="term" value="C:cytoplasm"/>
    <property type="evidence" value="ECO:0007669"/>
    <property type="project" value="TreeGrafter"/>
</dbReference>
<dbReference type="EMBL" id="FZOL01000009">
    <property type="protein sequence ID" value="SNS50098.1"/>
    <property type="molecule type" value="Genomic_DNA"/>
</dbReference>
<dbReference type="GO" id="GO:0071770">
    <property type="term" value="P:DIM/DIP cell wall layer assembly"/>
    <property type="evidence" value="ECO:0007669"/>
    <property type="project" value="TreeGrafter"/>
</dbReference>
<dbReference type="SMART" id="SM00825">
    <property type="entry name" value="PKS_KS"/>
    <property type="match status" value="1"/>
</dbReference>
<dbReference type="InterPro" id="IPR014030">
    <property type="entry name" value="Ketoacyl_synth_N"/>
</dbReference>
<dbReference type="InterPro" id="IPR018201">
    <property type="entry name" value="Ketoacyl_synth_AS"/>
</dbReference>
<evidence type="ECO:0000256" key="8">
    <source>
        <dbReference type="RuleBase" id="RU003694"/>
    </source>
</evidence>
<dbReference type="InterPro" id="IPR050091">
    <property type="entry name" value="PKS_NRPS_Biosynth_Enz"/>
</dbReference>
<accession>A0A239F0P7</accession>
<comment type="similarity">
    <text evidence="8">Belongs to the thiolase-like superfamily. Beta-ketoacyl-ACP synthases family.</text>
</comment>
<comment type="pathway">
    <text evidence="1">Antibiotic biosynthesis.</text>
</comment>
<dbReference type="Gene3D" id="3.30.70.3290">
    <property type="match status" value="1"/>
</dbReference>
<dbReference type="Pfam" id="PF22336">
    <property type="entry name" value="RhiE-like_linker"/>
    <property type="match status" value="1"/>
</dbReference>
<dbReference type="GO" id="GO:0005886">
    <property type="term" value="C:plasma membrane"/>
    <property type="evidence" value="ECO:0007669"/>
    <property type="project" value="TreeGrafter"/>
</dbReference>
<keyword evidence="11" id="KW-1185">Reference proteome</keyword>
<dbReference type="InterPro" id="IPR042104">
    <property type="entry name" value="PKS_dehydratase_sf"/>
</dbReference>
<dbReference type="Gene3D" id="3.40.47.10">
    <property type="match status" value="1"/>
</dbReference>
<name>A0A239F0P7_9PSED</name>
<dbReference type="InterPro" id="IPR016039">
    <property type="entry name" value="Thiolase-like"/>
</dbReference>
<keyword evidence="3" id="KW-0596">Phosphopantetheine</keyword>
<dbReference type="Proteomes" id="UP000198407">
    <property type="component" value="Unassembled WGS sequence"/>
</dbReference>
<dbReference type="SUPFAM" id="SSF53901">
    <property type="entry name" value="Thiolase-like"/>
    <property type="match status" value="1"/>
</dbReference>
<reference evidence="11" key="1">
    <citation type="submission" date="2017-06" db="EMBL/GenBank/DDBJ databases">
        <authorList>
            <person name="Varghese N."/>
            <person name="Submissions S."/>
        </authorList>
    </citation>
    <scope>NUCLEOTIDE SEQUENCE [LARGE SCALE GENOMIC DNA]</scope>
    <source>
        <strain evidence="11">DSM 22348</strain>
    </source>
</reference>
<dbReference type="PANTHER" id="PTHR43775">
    <property type="entry name" value="FATTY ACID SYNTHASE"/>
    <property type="match status" value="1"/>
</dbReference>
<evidence type="ECO:0000256" key="7">
    <source>
        <dbReference type="ARBA" id="ARBA00022737"/>
    </source>
</evidence>
<evidence type="ECO:0000256" key="6">
    <source>
        <dbReference type="ARBA" id="ARBA00022679"/>
    </source>
</evidence>
<keyword evidence="7" id="KW-0677">Repeat</keyword>
<dbReference type="InterPro" id="IPR014031">
    <property type="entry name" value="Ketoacyl_synth_C"/>
</dbReference>
<dbReference type="CDD" id="cd00833">
    <property type="entry name" value="PKS"/>
    <property type="match status" value="1"/>
</dbReference>
<keyword evidence="5" id="KW-0597">Phosphoprotein</keyword>
<gene>
    <name evidence="10" type="ORF">SAMN05444352_10945</name>
</gene>
<dbReference type="UniPathway" id="UPA00094"/>
<dbReference type="InterPro" id="IPR020841">
    <property type="entry name" value="PKS_Beta-ketoAc_synthase_dom"/>
</dbReference>
<dbReference type="PROSITE" id="PS52004">
    <property type="entry name" value="KS3_2"/>
    <property type="match status" value="1"/>
</dbReference>
<proteinExistence type="inferred from homology"/>
<evidence type="ECO:0000256" key="1">
    <source>
        <dbReference type="ARBA" id="ARBA00004792"/>
    </source>
</evidence>
<dbReference type="GO" id="GO:0004312">
    <property type="term" value="F:fatty acid synthase activity"/>
    <property type="evidence" value="ECO:0007669"/>
    <property type="project" value="TreeGrafter"/>
</dbReference>
<keyword evidence="6 8" id="KW-0808">Transferase</keyword>
<dbReference type="RefSeq" id="WP_042129466.1">
    <property type="nucleotide sequence ID" value="NZ_FZOL01000009.1"/>
</dbReference>
<evidence type="ECO:0000259" key="9">
    <source>
        <dbReference type="PROSITE" id="PS52004"/>
    </source>
</evidence>
<evidence type="ECO:0000256" key="2">
    <source>
        <dbReference type="ARBA" id="ARBA00005194"/>
    </source>
</evidence>
<organism evidence="10 11">
    <name type="scientific">Pseudomonas japonica</name>
    <dbReference type="NCBI Taxonomy" id="256466"/>
    <lineage>
        <taxon>Bacteria</taxon>
        <taxon>Pseudomonadati</taxon>
        <taxon>Pseudomonadota</taxon>
        <taxon>Gammaproteobacteria</taxon>
        <taxon>Pseudomonadales</taxon>
        <taxon>Pseudomonadaceae</taxon>
        <taxon>Pseudomonas</taxon>
    </lineage>
</organism>
<keyword evidence="4" id="KW-0963">Cytoplasm</keyword>
<evidence type="ECO:0000313" key="10">
    <source>
        <dbReference type="EMBL" id="SNS50098.1"/>
    </source>
</evidence>
<evidence type="ECO:0000256" key="3">
    <source>
        <dbReference type="ARBA" id="ARBA00022450"/>
    </source>
</evidence>
<dbReference type="STRING" id="1215104.GCA_000730585_00605"/>
<comment type="pathway">
    <text evidence="2">Lipid metabolism; fatty acid biosynthesis.</text>
</comment>
<dbReference type="GO" id="GO:0004315">
    <property type="term" value="F:3-oxoacyl-[acyl-carrier-protein] synthase activity"/>
    <property type="evidence" value="ECO:0007669"/>
    <property type="project" value="InterPro"/>
</dbReference>